<evidence type="ECO:0000313" key="2">
    <source>
        <dbReference type="Proteomes" id="UP001501509"/>
    </source>
</evidence>
<organism evidence="1 2">
    <name type="scientific">Actinomadura fulvescens</name>
    <dbReference type="NCBI Taxonomy" id="46160"/>
    <lineage>
        <taxon>Bacteria</taxon>
        <taxon>Bacillati</taxon>
        <taxon>Actinomycetota</taxon>
        <taxon>Actinomycetes</taxon>
        <taxon>Streptosporangiales</taxon>
        <taxon>Thermomonosporaceae</taxon>
        <taxon>Actinomadura</taxon>
    </lineage>
</organism>
<keyword evidence="2" id="KW-1185">Reference proteome</keyword>
<proteinExistence type="predicted"/>
<evidence type="ECO:0000313" key="1">
    <source>
        <dbReference type="EMBL" id="GAA2634672.1"/>
    </source>
</evidence>
<name>A0ABN3QTF8_9ACTN</name>
<gene>
    <name evidence="1" type="ORF">GCM10010411_86920</name>
</gene>
<reference evidence="1 2" key="1">
    <citation type="journal article" date="2019" name="Int. J. Syst. Evol. Microbiol.">
        <title>The Global Catalogue of Microorganisms (GCM) 10K type strain sequencing project: providing services to taxonomists for standard genome sequencing and annotation.</title>
        <authorList>
            <consortium name="The Broad Institute Genomics Platform"/>
            <consortium name="The Broad Institute Genome Sequencing Center for Infectious Disease"/>
            <person name="Wu L."/>
            <person name="Ma J."/>
        </authorList>
    </citation>
    <scope>NUCLEOTIDE SEQUENCE [LARGE SCALE GENOMIC DNA]</scope>
    <source>
        <strain evidence="1 2">JCM 6833</strain>
    </source>
</reference>
<dbReference type="Proteomes" id="UP001501509">
    <property type="component" value="Unassembled WGS sequence"/>
</dbReference>
<comment type="caution">
    <text evidence="1">The sequence shown here is derived from an EMBL/GenBank/DDBJ whole genome shotgun (WGS) entry which is preliminary data.</text>
</comment>
<accession>A0ABN3QTF8</accession>
<protein>
    <submittedName>
        <fullName evidence="1">Uncharacterized protein</fullName>
    </submittedName>
</protein>
<dbReference type="EMBL" id="BAAATD010000018">
    <property type="protein sequence ID" value="GAA2634672.1"/>
    <property type="molecule type" value="Genomic_DNA"/>
</dbReference>
<dbReference type="RefSeq" id="WP_344548387.1">
    <property type="nucleotide sequence ID" value="NZ_BAAATD010000018.1"/>
</dbReference>
<sequence>MSIGIEHYGSVYQTYAGQAARAGQDLSKDARLLLAAMSRANNGGHAIFEPGELREILGRTLPDGTRKPASRSTVYDTIAKLRAAGLLLGGGGGEICLWLPAELWTRNLKRRDDMCPMHRSARGGWVSNAA</sequence>